<protein>
    <recommendedName>
        <fullName evidence="1">DUF4435 domain-containing protein</fullName>
    </recommendedName>
</protein>
<dbReference type="Proteomes" id="UP000215999">
    <property type="component" value="Unassembled WGS sequence"/>
</dbReference>
<dbReference type="InterPro" id="IPR029492">
    <property type="entry name" value="DUF4435"/>
</dbReference>
<sequence length="304" mass="35334">MHSELDAQMKRSATVIAYQKFQLLKNKSEYAFFFVEGEDDLLYYPLKARGKYDGKQVTALHCGGKKGVLEIHEMTKNDLCEQRIVGYFIDRDFDDNSNVCSTVYVTPGYAVENLVYNTTTYVNYLHERFRLNSVDAEYSMAMSFYQKLTSDFYQSLSTYNAWMYTQRNLCDDRKNKRLSFPKKIPDGFINYSYEQITACHTLEDIKSIHESAPDVTEEEVSDSLSTLSLEAFENVFRGKFHWSIFAYVLSYLIEDANKKDGGIIMKNKVKFTVSKKDSRKFFEELHPFSTAPDCLNTYFDKIVA</sequence>
<evidence type="ECO:0000313" key="2">
    <source>
        <dbReference type="EMBL" id="OZS41452.1"/>
    </source>
</evidence>
<proteinExistence type="predicted"/>
<keyword evidence="3" id="KW-1185">Reference proteome</keyword>
<gene>
    <name evidence="2" type="ORF">ASV53_23620</name>
</gene>
<comment type="caution">
    <text evidence="2">The sequence shown here is derived from an EMBL/GenBank/DDBJ whole genome shotgun (WGS) entry which is preliminary data.</text>
</comment>
<evidence type="ECO:0000259" key="1">
    <source>
        <dbReference type="Pfam" id="PF14491"/>
    </source>
</evidence>
<feature type="domain" description="DUF4435" evidence="1">
    <location>
        <begin position="32"/>
        <end position="260"/>
    </location>
</feature>
<evidence type="ECO:0000313" key="3">
    <source>
        <dbReference type="Proteomes" id="UP000215999"/>
    </source>
</evidence>
<accession>A0ABX4FRB5</accession>
<dbReference type="EMBL" id="NOIF01000321">
    <property type="protein sequence ID" value="OZS41452.1"/>
    <property type="molecule type" value="Genomic_DNA"/>
</dbReference>
<dbReference type="Pfam" id="PF14491">
    <property type="entry name" value="DUF4435"/>
    <property type="match status" value="1"/>
</dbReference>
<reference evidence="2 3" key="1">
    <citation type="journal article" date="2016" name="Antonie Van Leeuwenhoek">
        <title>Photobacterium sanguinicancri sp. nov. isolated from marine animals.</title>
        <authorList>
            <person name="Gomez-Gil B."/>
            <person name="Roque A."/>
            <person name="Rotllant G."/>
            <person name="Romalde J.L."/>
            <person name="Doce A."/>
            <person name="Eggermont M."/>
            <person name="Defoirdt T."/>
        </authorList>
    </citation>
    <scope>NUCLEOTIDE SEQUENCE [LARGE SCALE GENOMIC DNA]</scope>
    <source>
        <strain evidence="2 3">CAIM 1827</strain>
    </source>
</reference>
<name>A0ABX4FRB5_9GAMM</name>
<organism evidence="2 3">
    <name type="scientific">Photobacterium sanguinicancri</name>
    <dbReference type="NCBI Taxonomy" id="875932"/>
    <lineage>
        <taxon>Bacteria</taxon>
        <taxon>Pseudomonadati</taxon>
        <taxon>Pseudomonadota</taxon>
        <taxon>Gammaproteobacteria</taxon>
        <taxon>Vibrionales</taxon>
        <taxon>Vibrionaceae</taxon>
        <taxon>Photobacterium</taxon>
    </lineage>
</organism>